<protein>
    <recommendedName>
        <fullName evidence="5">Lipopolysaccharide biosynthesis protein</fullName>
    </recommendedName>
</protein>
<gene>
    <name evidence="3" type="ORF">NEE01_00530</name>
</gene>
<evidence type="ECO:0000313" key="3">
    <source>
        <dbReference type="EMBL" id="MCW6533258.1"/>
    </source>
</evidence>
<feature type="transmembrane region" description="Helical" evidence="2">
    <location>
        <begin position="368"/>
        <end position="385"/>
    </location>
</feature>
<dbReference type="Proteomes" id="UP001165565">
    <property type="component" value="Unassembled WGS sequence"/>
</dbReference>
<feature type="compositionally biased region" description="Basic and acidic residues" evidence="1">
    <location>
        <begin position="1"/>
        <end position="15"/>
    </location>
</feature>
<organism evidence="3 4">
    <name type="scientific">Sphingomonas lycopersici</name>
    <dbReference type="NCBI Taxonomy" id="2951807"/>
    <lineage>
        <taxon>Bacteria</taxon>
        <taxon>Pseudomonadati</taxon>
        <taxon>Pseudomonadota</taxon>
        <taxon>Alphaproteobacteria</taxon>
        <taxon>Sphingomonadales</taxon>
        <taxon>Sphingomonadaceae</taxon>
        <taxon>Sphingomonas</taxon>
    </lineage>
</organism>
<dbReference type="GO" id="GO:0005886">
    <property type="term" value="C:plasma membrane"/>
    <property type="evidence" value="ECO:0007669"/>
    <property type="project" value="TreeGrafter"/>
</dbReference>
<dbReference type="AlphaFoldDB" id="A0AA41Z5I6"/>
<dbReference type="PANTHER" id="PTHR32309:SF13">
    <property type="entry name" value="FERRIC ENTEROBACTIN TRANSPORT PROTEIN FEPE"/>
    <property type="match status" value="1"/>
</dbReference>
<name>A0AA41Z5I6_9SPHN</name>
<evidence type="ECO:0000313" key="4">
    <source>
        <dbReference type="Proteomes" id="UP001165565"/>
    </source>
</evidence>
<dbReference type="EMBL" id="JANFAV010000001">
    <property type="protein sequence ID" value="MCW6533258.1"/>
    <property type="molecule type" value="Genomic_DNA"/>
</dbReference>
<dbReference type="GO" id="GO:0004713">
    <property type="term" value="F:protein tyrosine kinase activity"/>
    <property type="evidence" value="ECO:0007669"/>
    <property type="project" value="TreeGrafter"/>
</dbReference>
<evidence type="ECO:0000256" key="1">
    <source>
        <dbReference type="SAM" id="MobiDB-lite"/>
    </source>
</evidence>
<accession>A0AA41Z5I6</accession>
<proteinExistence type="predicted"/>
<dbReference type="InterPro" id="IPR050445">
    <property type="entry name" value="Bact_polysacc_biosynth/exp"/>
</dbReference>
<sequence>MKRMREERAPAEREPLPFPNRRASAEVAAEPEAPKAPSWLARLLRRPLFIAVVVVPNILALVYFGLIATPVYTSTATLIVLNPKQNGPSLSSLLSGASGDSSEQGGYILREYFRSWDAFRRVEKSMKLADNFSLADPVSRFGGVATMFRTSDLALWRYFQKQVDVDIEQKSGIVTVNVNAYDPGYANGLARQLLAQAISHMDAMNAQQQGDVVRSAAQRKQAIEAALQRDLAALAQFRNQTGTYDPKQLYQSNLELMNSLALKAAELKSQRDAIARATPNNPQADNLDTATQSVRGDLASTARSFPEMARSSSRYEKLLVSRDTNITLLGQANQALQQAQASAEQNRYYLNVISNPSEPRTPEKPYRLAWIAGTLLASLLLWALLR</sequence>
<keyword evidence="2" id="KW-0472">Membrane</keyword>
<keyword evidence="2" id="KW-1133">Transmembrane helix</keyword>
<feature type="transmembrane region" description="Helical" evidence="2">
    <location>
        <begin position="48"/>
        <end position="72"/>
    </location>
</feature>
<comment type="caution">
    <text evidence="3">The sequence shown here is derived from an EMBL/GenBank/DDBJ whole genome shotgun (WGS) entry which is preliminary data.</text>
</comment>
<keyword evidence="2" id="KW-0812">Transmembrane</keyword>
<dbReference type="PANTHER" id="PTHR32309">
    <property type="entry name" value="TYROSINE-PROTEIN KINASE"/>
    <property type="match status" value="1"/>
</dbReference>
<evidence type="ECO:0008006" key="5">
    <source>
        <dbReference type="Google" id="ProtNLM"/>
    </source>
</evidence>
<evidence type="ECO:0000256" key="2">
    <source>
        <dbReference type="SAM" id="Phobius"/>
    </source>
</evidence>
<keyword evidence="4" id="KW-1185">Reference proteome</keyword>
<reference evidence="3" key="1">
    <citation type="submission" date="2022-06" db="EMBL/GenBank/DDBJ databases">
        <title>Sphingomonas sp. nov. isolated from rhizosphere soil of tomato.</title>
        <authorList>
            <person name="Dong H."/>
            <person name="Gao R."/>
        </authorList>
    </citation>
    <scope>NUCLEOTIDE SEQUENCE</scope>
    <source>
        <strain evidence="3">MMSM24</strain>
    </source>
</reference>
<feature type="region of interest" description="Disordered" evidence="1">
    <location>
        <begin position="1"/>
        <end position="29"/>
    </location>
</feature>